<feature type="compositionally biased region" description="Acidic residues" evidence="1">
    <location>
        <begin position="513"/>
        <end position="523"/>
    </location>
</feature>
<gene>
    <name evidence="2" type="ORF">GSI_11343</name>
</gene>
<dbReference type="OrthoDB" id="2758182at2759"/>
<feature type="compositionally biased region" description="Polar residues" evidence="1">
    <location>
        <begin position="424"/>
        <end position="433"/>
    </location>
</feature>
<feature type="region of interest" description="Disordered" evidence="1">
    <location>
        <begin position="556"/>
        <end position="594"/>
    </location>
</feature>
<evidence type="ECO:0000313" key="3">
    <source>
        <dbReference type="Proteomes" id="UP000230002"/>
    </source>
</evidence>
<feature type="region of interest" description="Disordered" evidence="1">
    <location>
        <begin position="466"/>
        <end position="485"/>
    </location>
</feature>
<dbReference type="AlphaFoldDB" id="A0A2G8RVQ3"/>
<name>A0A2G8RVQ3_9APHY</name>
<evidence type="ECO:0000256" key="1">
    <source>
        <dbReference type="SAM" id="MobiDB-lite"/>
    </source>
</evidence>
<protein>
    <submittedName>
        <fullName evidence="2">Uncharacterized protein</fullName>
    </submittedName>
</protein>
<comment type="caution">
    <text evidence="2">The sequence shown here is derived from an EMBL/GenBank/DDBJ whole genome shotgun (WGS) entry which is preliminary data.</text>
</comment>
<feature type="compositionally biased region" description="Polar residues" evidence="1">
    <location>
        <begin position="474"/>
        <end position="484"/>
    </location>
</feature>
<proteinExistence type="predicted"/>
<reference evidence="2 3" key="1">
    <citation type="journal article" date="2015" name="Sci. Rep.">
        <title>Chromosome-level genome map provides insights into diverse defense mechanisms in the medicinal fungus Ganoderma sinense.</title>
        <authorList>
            <person name="Zhu Y."/>
            <person name="Xu J."/>
            <person name="Sun C."/>
            <person name="Zhou S."/>
            <person name="Xu H."/>
            <person name="Nelson D.R."/>
            <person name="Qian J."/>
            <person name="Song J."/>
            <person name="Luo H."/>
            <person name="Xiang L."/>
            <person name="Li Y."/>
            <person name="Xu Z."/>
            <person name="Ji A."/>
            <person name="Wang L."/>
            <person name="Lu S."/>
            <person name="Hayward A."/>
            <person name="Sun W."/>
            <person name="Li X."/>
            <person name="Schwartz D.C."/>
            <person name="Wang Y."/>
            <person name="Chen S."/>
        </authorList>
    </citation>
    <scope>NUCLEOTIDE SEQUENCE [LARGE SCALE GENOMIC DNA]</scope>
    <source>
        <strain evidence="2 3">ZZ0214-1</strain>
    </source>
</reference>
<feature type="region of interest" description="Disordered" evidence="1">
    <location>
        <begin position="408"/>
        <end position="438"/>
    </location>
</feature>
<accession>A0A2G8RVQ3</accession>
<keyword evidence="3" id="KW-1185">Reference proteome</keyword>
<organism evidence="2 3">
    <name type="scientific">Ganoderma sinense ZZ0214-1</name>
    <dbReference type="NCBI Taxonomy" id="1077348"/>
    <lineage>
        <taxon>Eukaryota</taxon>
        <taxon>Fungi</taxon>
        <taxon>Dikarya</taxon>
        <taxon>Basidiomycota</taxon>
        <taxon>Agaricomycotina</taxon>
        <taxon>Agaricomycetes</taxon>
        <taxon>Polyporales</taxon>
        <taxon>Polyporaceae</taxon>
        <taxon>Ganoderma</taxon>
    </lineage>
</organism>
<dbReference type="Proteomes" id="UP000230002">
    <property type="component" value="Unassembled WGS sequence"/>
</dbReference>
<sequence>MAPRAKATDLSDTETAYLESCLVNYRTTPTSDKEDFRDNCVRYIMRGRSLADHEFTFEHFSTKVRNWFQNHTGKGKTESLPINVNQRISAKRAWAMANEKTIHQSVEKRKAEAGGNERFHLNTWNEVVQQLWVEVPEVEKAVYERLAQKWLVEGPDDSIKPIIAQKRAPKWLRSVTHLFWHQCNMLIFIYGMYKDQDGDLHAAVDVTLTSIYRNTTLTIFNSYDTSNLWREDDKTTPLLRNVPGWDQDFRRVAWNFFQATLRPDLAAAETLQVMKACPILVDTENGKPIKGRRMQEVFREYMRAHYNLAAGRDMRSPPWGSLTTNASPFFAEGMLPDGFQFNDPSHINGGMLGDFYTHVIKMETADPLRQFRFSHYETGTGENKQYHPAVYNGIVESLAPRRVKKGVAVPEFEDPPSPPADDNTPLTERSTASPAPMAKNVVPLPNVILAASLEAVRAELEAERGIADGGSNDADGTQRATCSTRPPLVAADVASATPWLDAEIDASSPRTDDDFDFTDDDFVPEPTHDDGSDDEVENTLVAELAREAASVLSTLSNDSLTLRQSQTSGLLVSEGSSTTAAAMNPIPSTSSAAG</sequence>
<dbReference type="EMBL" id="AYKW01000045">
    <property type="protein sequence ID" value="PIL25595.1"/>
    <property type="molecule type" value="Genomic_DNA"/>
</dbReference>
<evidence type="ECO:0000313" key="2">
    <source>
        <dbReference type="EMBL" id="PIL25595.1"/>
    </source>
</evidence>
<feature type="region of interest" description="Disordered" evidence="1">
    <location>
        <begin position="505"/>
        <end position="536"/>
    </location>
</feature>